<gene>
    <name evidence="3" type="ORF">TCNE_LOCUS14706</name>
</gene>
<evidence type="ECO:0000313" key="5">
    <source>
        <dbReference type="WBParaSite" id="TCNE_0001470601-mRNA-1"/>
    </source>
</evidence>
<dbReference type="PANTHER" id="PTHR21679:SF4">
    <property type="entry name" value="DOMAIN OF UNKNOWN FUNCTION DB DOMAIN-CONTAINING PROTEIN"/>
    <property type="match status" value="1"/>
</dbReference>
<dbReference type="Pfam" id="PF01682">
    <property type="entry name" value="DB"/>
    <property type="match status" value="1"/>
</dbReference>
<feature type="compositionally biased region" description="Polar residues" evidence="1">
    <location>
        <begin position="85"/>
        <end position="95"/>
    </location>
</feature>
<evidence type="ECO:0000259" key="2">
    <source>
        <dbReference type="Pfam" id="PF01682"/>
    </source>
</evidence>
<dbReference type="PANTHER" id="PTHR21679">
    <property type="entry name" value="DOMAIN OF UNKNOWN FUNCTION DB DOMAIN-CONTAINING PROTEIN-RELATED"/>
    <property type="match status" value="1"/>
</dbReference>
<feature type="domain" description="Domain of unknown function DB" evidence="2">
    <location>
        <begin position="195"/>
        <end position="301"/>
    </location>
</feature>
<dbReference type="Proteomes" id="UP000050794">
    <property type="component" value="Unassembled WGS sequence"/>
</dbReference>
<name>A0A183V1T6_TOXCA</name>
<protein>
    <submittedName>
        <fullName evidence="5">DB domain-containing protein</fullName>
    </submittedName>
</protein>
<sequence>MAASSFTSAKEFLPPCDNIPKLLCCTDRILLKCFSHCTDHIVNNCPHKLNNFKKLSSPQRPTSGLEEPEISWDSLPVNDGEVRRASNSRANNKSPAYTPFPVDNVVQPTPLEKLEVLPDFSITETDPKTNPRIITLGPAQASLTSSQENIRRNGRFPMTTVTDADLLSDCGTQMSRPPYSPCLSRKMVDELFLSCCQQHAPSNCHSICTYEHHERVAAEILIQAVQEDRCDLKYMSVILYCANRNRDNRKCCEYLGLADTELGVGSRCLRMCNVGQSGDRISTLEMNDLVCLSNWNVIMYCARAGLRTIN</sequence>
<dbReference type="EMBL" id="UYWY01022401">
    <property type="protein sequence ID" value="VDM46027.1"/>
    <property type="molecule type" value="Genomic_DNA"/>
</dbReference>
<reference evidence="3 4" key="2">
    <citation type="submission" date="2018-11" db="EMBL/GenBank/DDBJ databases">
        <authorList>
            <consortium name="Pathogen Informatics"/>
        </authorList>
    </citation>
    <scope>NUCLEOTIDE SEQUENCE [LARGE SCALE GENOMIC DNA]</scope>
</reference>
<accession>A0A183V1T6</accession>
<evidence type="ECO:0000313" key="3">
    <source>
        <dbReference type="EMBL" id="VDM46027.1"/>
    </source>
</evidence>
<evidence type="ECO:0000256" key="1">
    <source>
        <dbReference type="SAM" id="MobiDB-lite"/>
    </source>
</evidence>
<proteinExistence type="predicted"/>
<dbReference type="AlphaFoldDB" id="A0A183V1T6"/>
<evidence type="ECO:0000313" key="4">
    <source>
        <dbReference type="Proteomes" id="UP000050794"/>
    </source>
</evidence>
<dbReference type="WBParaSite" id="TCNE_0001470601-mRNA-1">
    <property type="protein sequence ID" value="TCNE_0001470601-mRNA-1"/>
    <property type="gene ID" value="TCNE_0001470601"/>
</dbReference>
<reference evidence="5" key="1">
    <citation type="submission" date="2016-06" db="UniProtKB">
        <authorList>
            <consortium name="WormBaseParasite"/>
        </authorList>
    </citation>
    <scope>IDENTIFICATION</scope>
</reference>
<dbReference type="InterPro" id="IPR002602">
    <property type="entry name" value="DB"/>
</dbReference>
<feature type="region of interest" description="Disordered" evidence="1">
    <location>
        <begin position="56"/>
        <end position="104"/>
    </location>
</feature>
<organism evidence="4 5">
    <name type="scientific">Toxocara canis</name>
    <name type="common">Canine roundworm</name>
    <dbReference type="NCBI Taxonomy" id="6265"/>
    <lineage>
        <taxon>Eukaryota</taxon>
        <taxon>Metazoa</taxon>
        <taxon>Ecdysozoa</taxon>
        <taxon>Nematoda</taxon>
        <taxon>Chromadorea</taxon>
        <taxon>Rhabditida</taxon>
        <taxon>Spirurina</taxon>
        <taxon>Ascaridomorpha</taxon>
        <taxon>Ascaridoidea</taxon>
        <taxon>Toxocaridae</taxon>
        <taxon>Toxocara</taxon>
    </lineage>
</organism>
<keyword evidence="4" id="KW-1185">Reference proteome</keyword>